<gene>
    <name evidence="1" type="ORF">BIZ92_21480</name>
</gene>
<dbReference type="EMBL" id="MJMN01000006">
    <property type="protein sequence ID" value="OMG90619.1"/>
    <property type="molecule type" value="Genomic_DNA"/>
</dbReference>
<comment type="caution">
    <text evidence="1">The sequence shown here is derived from an EMBL/GenBank/DDBJ whole genome shotgun (WGS) entry which is preliminary data.</text>
</comment>
<evidence type="ECO:0000313" key="1">
    <source>
        <dbReference type="EMBL" id="OMG90619.1"/>
    </source>
</evidence>
<name>A0A1R1JWV2_ALCXX</name>
<protein>
    <submittedName>
        <fullName evidence="1">Uncharacterized protein</fullName>
    </submittedName>
</protein>
<sequence length="100" mass="11352">MPHPPKPDAAVRHYRFACQDIEARYGHGNFDDAGDHVAEALRDVSVWENQYPLAFEFDTAHANPWYHAFVVTVTGLPDDVARRFADRMRMLGLPSPRSAD</sequence>
<dbReference type="Proteomes" id="UP000187251">
    <property type="component" value="Unassembled WGS sequence"/>
</dbReference>
<evidence type="ECO:0000313" key="2">
    <source>
        <dbReference type="Proteomes" id="UP000187251"/>
    </source>
</evidence>
<accession>A0A1R1JWV2</accession>
<reference evidence="1 2" key="1">
    <citation type="submission" date="2016-09" db="EMBL/GenBank/DDBJ databases">
        <title>Phylogenomics of Achromobacter.</title>
        <authorList>
            <person name="Jeukens J."/>
            <person name="Freschi L."/>
            <person name="Vincent A.T."/>
            <person name="Emond-Rheault J.-G."/>
            <person name="Kukavica-Ibrulj I."/>
            <person name="Charette S.J."/>
            <person name="Levesque R.C."/>
        </authorList>
    </citation>
    <scope>NUCLEOTIDE SEQUENCE [LARGE SCALE GENOMIC DNA]</scope>
    <source>
        <strain evidence="1 2">AUS488</strain>
    </source>
</reference>
<dbReference type="AlphaFoldDB" id="A0A1R1JWV2"/>
<organism evidence="1 2">
    <name type="scientific">Alcaligenes xylosoxydans xylosoxydans</name>
    <name type="common">Achromobacter xylosoxidans</name>
    <dbReference type="NCBI Taxonomy" id="85698"/>
    <lineage>
        <taxon>Bacteria</taxon>
        <taxon>Pseudomonadati</taxon>
        <taxon>Pseudomonadota</taxon>
        <taxon>Betaproteobacteria</taxon>
        <taxon>Burkholderiales</taxon>
        <taxon>Alcaligenaceae</taxon>
        <taxon>Achromobacter</taxon>
    </lineage>
</organism>
<proteinExistence type="predicted"/>